<evidence type="ECO:0000313" key="3">
    <source>
        <dbReference type="Proteomes" id="UP000032180"/>
    </source>
</evidence>
<evidence type="ECO:0000256" key="1">
    <source>
        <dbReference type="SAM" id="MobiDB-lite"/>
    </source>
</evidence>
<dbReference type="EnsemblPlants" id="LPERR10G15500.1">
    <property type="protein sequence ID" value="LPERR10G15500.1"/>
    <property type="gene ID" value="LPERR10G15500"/>
</dbReference>
<reference evidence="2 3" key="1">
    <citation type="submission" date="2012-08" db="EMBL/GenBank/DDBJ databases">
        <title>Oryza genome evolution.</title>
        <authorList>
            <person name="Wing R.A."/>
        </authorList>
    </citation>
    <scope>NUCLEOTIDE SEQUENCE</scope>
</reference>
<organism evidence="2 3">
    <name type="scientific">Leersia perrieri</name>
    <dbReference type="NCBI Taxonomy" id="77586"/>
    <lineage>
        <taxon>Eukaryota</taxon>
        <taxon>Viridiplantae</taxon>
        <taxon>Streptophyta</taxon>
        <taxon>Embryophyta</taxon>
        <taxon>Tracheophyta</taxon>
        <taxon>Spermatophyta</taxon>
        <taxon>Magnoliopsida</taxon>
        <taxon>Liliopsida</taxon>
        <taxon>Poales</taxon>
        <taxon>Poaceae</taxon>
        <taxon>BOP clade</taxon>
        <taxon>Oryzoideae</taxon>
        <taxon>Oryzeae</taxon>
        <taxon>Oryzinae</taxon>
        <taxon>Leersia</taxon>
    </lineage>
</organism>
<protein>
    <submittedName>
        <fullName evidence="2">Uncharacterized protein</fullName>
    </submittedName>
</protein>
<dbReference type="Proteomes" id="UP000032180">
    <property type="component" value="Chromosome 10"/>
</dbReference>
<proteinExistence type="predicted"/>
<dbReference type="AlphaFoldDB" id="A0A0D9XMW7"/>
<name>A0A0D9XMW7_9ORYZ</name>
<evidence type="ECO:0000313" key="2">
    <source>
        <dbReference type="EnsemblPlants" id="LPERR10G15500.1"/>
    </source>
</evidence>
<reference evidence="2" key="3">
    <citation type="submission" date="2015-04" db="UniProtKB">
        <authorList>
            <consortium name="EnsemblPlants"/>
        </authorList>
    </citation>
    <scope>IDENTIFICATION</scope>
</reference>
<feature type="region of interest" description="Disordered" evidence="1">
    <location>
        <begin position="1"/>
        <end position="23"/>
    </location>
</feature>
<dbReference type="HOGENOM" id="CLU_2964136_0_0_1"/>
<reference evidence="3" key="2">
    <citation type="submission" date="2013-12" db="EMBL/GenBank/DDBJ databases">
        <authorList>
            <person name="Yu Y."/>
            <person name="Lee S."/>
            <person name="de Baynast K."/>
            <person name="Wissotski M."/>
            <person name="Liu L."/>
            <person name="Talag J."/>
            <person name="Goicoechea J."/>
            <person name="Angelova A."/>
            <person name="Jetty R."/>
            <person name="Kudrna D."/>
            <person name="Golser W."/>
            <person name="Rivera L."/>
            <person name="Zhang J."/>
            <person name="Wing R."/>
        </authorList>
    </citation>
    <scope>NUCLEOTIDE SEQUENCE</scope>
</reference>
<keyword evidence="3" id="KW-1185">Reference proteome</keyword>
<sequence length="59" mass="6307">MEWPEGRRKTAARKGKGNGTEVGWGGGCQETPLCNVRTPGWGRKTESAAAVCWVGRCDG</sequence>
<dbReference type="Gramene" id="LPERR10G15500.1">
    <property type="protein sequence ID" value="LPERR10G15500.1"/>
    <property type="gene ID" value="LPERR10G15500"/>
</dbReference>
<accession>A0A0D9XMW7</accession>